<dbReference type="SMART" id="SM00321">
    <property type="entry name" value="WSC"/>
    <property type="match status" value="1"/>
</dbReference>
<dbReference type="GO" id="GO:0005886">
    <property type="term" value="C:plasma membrane"/>
    <property type="evidence" value="ECO:0007669"/>
    <property type="project" value="TreeGrafter"/>
</dbReference>
<dbReference type="OMA" id="MTSIGCF"/>
<dbReference type="EMBL" id="HF935496">
    <property type="protein sequence ID" value="CCX09794.1"/>
    <property type="molecule type" value="Genomic_DNA"/>
</dbReference>
<evidence type="ECO:0000256" key="3">
    <source>
        <dbReference type="ARBA" id="ARBA00022729"/>
    </source>
</evidence>
<sequence length="249" mass="26257">MKAFHSALLVALAGLATAIEDASYYGCYSSAGMMTESIAKDTFMAVGACRPACTNGTGFAVMAMTKGTSCWCGNTFPAKSYRVDDTKCKQPCGGYDKEMCGSRLGEYFSVYKTGLEKDPDTDPEGSSSASKTSTSSGTSSTSLTSTTTSSASDGGSGAVNKAGVAAGAVIGVLAIITIAVGFWVFLRKRRRQKVEEEYRKSAAVRGFVQKPASDHRLDPGMVQRRDSVGSIADNQDYSRRILKVTNPDG</sequence>
<feature type="transmembrane region" description="Helical" evidence="8">
    <location>
        <begin position="162"/>
        <end position="186"/>
    </location>
</feature>
<dbReference type="AlphaFoldDB" id="U4LET7"/>
<reference evidence="11 12" key="1">
    <citation type="journal article" date="2013" name="PLoS Genet.">
        <title>The genome and development-dependent transcriptomes of Pyronema confluens: a window into fungal evolution.</title>
        <authorList>
            <person name="Traeger S."/>
            <person name="Altegoer F."/>
            <person name="Freitag M."/>
            <person name="Gabaldon T."/>
            <person name="Kempken F."/>
            <person name="Kumar A."/>
            <person name="Marcet-Houben M."/>
            <person name="Poggeler S."/>
            <person name="Stajich J.E."/>
            <person name="Nowrousian M."/>
        </authorList>
    </citation>
    <scope>NUCLEOTIDE SEQUENCE [LARGE SCALE GENOMIC DNA]</scope>
    <source>
        <strain evidence="12">CBS 100304</strain>
        <tissue evidence="11">Vegetative mycelium</tissue>
    </source>
</reference>
<evidence type="ECO:0000256" key="8">
    <source>
        <dbReference type="SAM" id="Phobius"/>
    </source>
</evidence>
<evidence type="ECO:0000256" key="9">
    <source>
        <dbReference type="SAM" id="SignalP"/>
    </source>
</evidence>
<gene>
    <name evidence="11" type="ORF">PCON_09387</name>
</gene>
<feature type="region of interest" description="Disordered" evidence="7">
    <location>
        <begin position="116"/>
        <end position="156"/>
    </location>
</feature>
<keyword evidence="3 9" id="KW-0732">Signal</keyword>
<dbReference type="PROSITE" id="PS51212">
    <property type="entry name" value="WSC"/>
    <property type="match status" value="1"/>
</dbReference>
<dbReference type="STRING" id="1076935.U4LET7"/>
<dbReference type="PANTHER" id="PTHR24269">
    <property type="entry name" value="KREMEN PROTEIN"/>
    <property type="match status" value="1"/>
</dbReference>
<evidence type="ECO:0000256" key="6">
    <source>
        <dbReference type="ARBA" id="ARBA00023180"/>
    </source>
</evidence>
<dbReference type="Pfam" id="PF01822">
    <property type="entry name" value="WSC"/>
    <property type="match status" value="1"/>
</dbReference>
<comment type="subcellular location">
    <subcellularLocation>
        <location evidence="1">Membrane</location>
        <topology evidence="1">Single-pass membrane protein</topology>
    </subcellularLocation>
</comment>
<evidence type="ECO:0000256" key="5">
    <source>
        <dbReference type="ARBA" id="ARBA00023136"/>
    </source>
</evidence>
<proteinExistence type="predicted"/>
<feature type="chain" id="PRO_5004651391" evidence="9">
    <location>
        <begin position="19"/>
        <end position="249"/>
    </location>
</feature>
<keyword evidence="6" id="KW-0325">Glycoprotein</keyword>
<dbReference type="PANTHER" id="PTHR24269:SF16">
    <property type="entry name" value="PROTEIN SLG1"/>
    <property type="match status" value="1"/>
</dbReference>
<organism evidence="11 12">
    <name type="scientific">Pyronema omphalodes (strain CBS 100304)</name>
    <name type="common">Pyronema confluens</name>
    <dbReference type="NCBI Taxonomy" id="1076935"/>
    <lineage>
        <taxon>Eukaryota</taxon>
        <taxon>Fungi</taxon>
        <taxon>Dikarya</taxon>
        <taxon>Ascomycota</taxon>
        <taxon>Pezizomycotina</taxon>
        <taxon>Pezizomycetes</taxon>
        <taxon>Pezizales</taxon>
        <taxon>Pyronemataceae</taxon>
        <taxon>Pyronema</taxon>
    </lineage>
</organism>
<feature type="signal peptide" evidence="9">
    <location>
        <begin position="1"/>
        <end position="18"/>
    </location>
</feature>
<dbReference type="Proteomes" id="UP000018144">
    <property type="component" value="Unassembled WGS sequence"/>
</dbReference>
<feature type="compositionally biased region" description="Low complexity" evidence="7">
    <location>
        <begin position="125"/>
        <end position="156"/>
    </location>
</feature>
<keyword evidence="12" id="KW-1185">Reference proteome</keyword>
<evidence type="ECO:0000256" key="2">
    <source>
        <dbReference type="ARBA" id="ARBA00022692"/>
    </source>
</evidence>
<keyword evidence="4 8" id="KW-1133">Transmembrane helix</keyword>
<evidence type="ECO:0000259" key="10">
    <source>
        <dbReference type="PROSITE" id="PS51212"/>
    </source>
</evidence>
<dbReference type="InterPro" id="IPR002889">
    <property type="entry name" value="WSC_carb-bd"/>
</dbReference>
<dbReference type="OrthoDB" id="2019572at2759"/>
<dbReference type="eggNOG" id="ENOG502S7MH">
    <property type="taxonomic scope" value="Eukaryota"/>
</dbReference>
<dbReference type="CDD" id="cd12087">
    <property type="entry name" value="TM_EGFR-like"/>
    <property type="match status" value="1"/>
</dbReference>
<keyword evidence="2 8" id="KW-0812">Transmembrane</keyword>
<dbReference type="InterPro" id="IPR051836">
    <property type="entry name" value="Kremen_rcpt"/>
</dbReference>
<accession>U4LET7</accession>
<evidence type="ECO:0000256" key="7">
    <source>
        <dbReference type="SAM" id="MobiDB-lite"/>
    </source>
</evidence>
<evidence type="ECO:0000313" key="12">
    <source>
        <dbReference type="Proteomes" id="UP000018144"/>
    </source>
</evidence>
<evidence type="ECO:0000313" key="11">
    <source>
        <dbReference type="EMBL" id="CCX09794.1"/>
    </source>
</evidence>
<evidence type="ECO:0000256" key="1">
    <source>
        <dbReference type="ARBA" id="ARBA00004167"/>
    </source>
</evidence>
<feature type="domain" description="WSC" evidence="10">
    <location>
        <begin position="21"/>
        <end position="114"/>
    </location>
</feature>
<evidence type="ECO:0000256" key="4">
    <source>
        <dbReference type="ARBA" id="ARBA00022989"/>
    </source>
</evidence>
<protein>
    <submittedName>
        <fullName evidence="11">Similar to Cell wall integrity and stress response component 3 acc. no. Q12215</fullName>
    </submittedName>
</protein>
<keyword evidence="5 8" id="KW-0472">Membrane</keyword>
<name>U4LET7_PYROM</name>